<dbReference type="RefSeq" id="WP_078932772.1">
    <property type="nucleotide sequence ID" value="NZ_FUWG01000005.1"/>
</dbReference>
<keyword evidence="5" id="KW-1185">Reference proteome</keyword>
<feature type="repeat" description="ANK" evidence="3">
    <location>
        <begin position="201"/>
        <end position="233"/>
    </location>
</feature>
<evidence type="ECO:0000256" key="2">
    <source>
        <dbReference type="ARBA" id="ARBA00023043"/>
    </source>
</evidence>
<dbReference type="EMBL" id="FUWG01000005">
    <property type="protein sequence ID" value="SJZ34536.1"/>
    <property type="molecule type" value="Genomic_DNA"/>
</dbReference>
<dbReference type="Pfam" id="PF00023">
    <property type="entry name" value="Ank"/>
    <property type="match status" value="1"/>
</dbReference>
<dbReference type="Proteomes" id="UP000190423">
    <property type="component" value="Unassembled WGS sequence"/>
</dbReference>
<dbReference type="GeneID" id="78316172"/>
<protein>
    <submittedName>
        <fullName evidence="4">Uncharacterized protein</fullName>
    </submittedName>
</protein>
<keyword evidence="1" id="KW-0677">Repeat</keyword>
<name>A0A1T4JWI5_TREPO</name>
<evidence type="ECO:0000256" key="1">
    <source>
        <dbReference type="ARBA" id="ARBA00022737"/>
    </source>
</evidence>
<gene>
    <name evidence="4" type="ORF">SAMN02745149_00859</name>
</gene>
<proteinExistence type="predicted"/>
<dbReference type="OrthoDB" id="368967at2"/>
<dbReference type="SMART" id="SM00248">
    <property type="entry name" value="ANK"/>
    <property type="match status" value="3"/>
</dbReference>
<dbReference type="InterPro" id="IPR036770">
    <property type="entry name" value="Ankyrin_rpt-contain_sf"/>
</dbReference>
<dbReference type="SUPFAM" id="SSF48403">
    <property type="entry name" value="Ankyrin repeat"/>
    <property type="match status" value="1"/>
</dbReference>
<reference evidence="4 5" key="1">
    <citation type="submission" date="2017-02" db="EMBL/GenBank/DDBJ databases">
        <authorList>
            <person name="Peterson S.W."/>
        </authorList>
    </citation>
    <scope>NUCLEOTIDE SEQUENCE [LARGE SCALE GENOMIC DNA]</scope>
    <source>
        <strain evidence="4 5">ATCC BAA-908</strain>
    </source>
</reference>
<dbReference type="PANTHER" id="PTHR24171">
    <property type="entry name" value="ANKYRIN REPEAT DOMAIN-CONTAINING PROTEIN 39-RELATED"/>
    <property type="match status" value="1"/>
</dbReference>
<dbReference type="PROSITE" id="PS50088">
    <property type="entry name" value="ANK_REPEAT"/>
    <property type="match status" value="3"/>
</dbReference>
<dbReference type="PANTHER" id="PTHR24171:SF9">
    <property type="entry name" value="ANKYRIN REPEAT DOMAIN-CONTAINING PROTEIN 39"/>
    <property type="match status" value="1"/>
</dbReference>
<feature type="repeat" description="ANK" evidence="3">
    <location>
        <begin position="234"/>
        <end position="266"/>
    </location>
</feature>
<organism evidence="4 5">
    <name type="scientific">Treponema porcinum</name>
    <dbReference type="NCBI Taxonomy" id="261392"/>
    <lineage>
        <taxon>Bacteria</taxon>
        <taxon>Pseudomonadati</taxon>
        <taxon>Spirochaetota</taxon>
        <taxon>Spirochaetia</taxon>
        <taxon>Spirochaetales</taxon>
        <taxon>Treponemataceae</taxon>
        <taxon>Treponema</taxon>
    </lineage>
</organism>
<dbReference type="Pfam" id="PF12796">
    <property type="entry name" value="Ank_2"/>
    <property type="match status" value="1"/>
</dbReference>
<evidence type="ECO:0000313" key="4">
    <source>
        <dbReference type="EMBL" id="SJZ34536.1"/>
    </source>
</evidence>
<dbReference type="Gene3D" id="1.25.40.20">
    <property type="entry name" value="Ankyrin repeat-containing domain"/>
    <property type="match status" value="1"/>
</dbReference>
<evidence type="ECO:0000313" key="5">
    <source>
        <dbReference type="Proteomes" id="UP000190423"/>
    </source>
</evidence>
<dbReference type="AlphaFoldDB" id="A0A1T4JWI5"/>
<feature type="repeat" description="ANK" evidence="3">
    <location>
        <begin position="167"/>
        <end position="199"/>
    </location>
</feature>
<accession>A0A1T4JWI5</accession>
<dbReference type="InterPro" id="IPR002110">
    <property type="entry name" value="Ankyrin_rpt"/>
</dbReference>
<sequence>MNWLLICSDKNKMKKMRSAVERNFKDAVLSAVSPEESELRSVYGNLGGITHCVISVEERSREIDFIAGFMCGASVPVYTDLQDLSREIDCSDKLVVSEDFGALVSYLGEQKGQIISDFEKNKAYRYLFEHGLPFSSDCFALQIEKENTELCACYLRAGMDVNIRNSEGTPMLNVACRCESLELVKWLVSHGCDVDPVSDDRGYTPLMDAVWKGNTDIAGFLIKQGADVNRLSKDGQTMIVLAVGADKIDLCRLLVENGADVDIPDAMGMSAYAYASLFKKEAILSLLEKYHKE</sequence>
<dbReference type="STRING" id="261392.SAMN02745149_00859"/>
<evidence type="ECO:0000256" key="3">
    <source>
        <dbReference type="PROSITE-ProRule" id="PRU00023"/>
    </source>
</evidence>
<dbReference type="PROSITE" id="PS50297">
    <property type="entry name" value="ANK_REP_REGION"/>
    <property type="match status" value="2"/>
</dbReference>
<keyword evidence="2 3" id="KW-0040">ANK repeat</keyword>